<dbReference type="AlphaFoldDB" id="A9NJY8"/>
<dbReference type="Gene3D" id="3.80.10.10">
    <property type="entry name" value="Ribonuclease Inhibitor"/>
    <property type="match status" value="1"/>
</dbReference>
<accession>A9NJY8</accession>
<reference evidence="1" key="1">
    <citation type="journal article" date="2008" name="BMC Genomics">
        <title>A conifer genomics resource of 200,000 spruce (Picea spp.) ESTs and 6,464 high-quality, sequence-finished full-length cDNAs for Sitka spruce (Picea sitchensis).</title>
        <authorList>
            <person name="Ralph S.G."/>
            <person name="Chun H.J."/>
            <person name="Kolosova N."/>
            <person name="Cooper D."/>
            <person name="Oddy C."/>
            <person name="Ritland C.E."/>
            <person name="Kirkpatrick R."/>
            <person name="Moore R."/>
            <person name="Barber S."/>
            <person name="Holt R.A."/>
            <person name="Jones S.J."/>
            <person name="Marra M.A."/>
            <person name="Douglas C.J."/>
            <person name="Ritland K."/>
            <person name="Bohlmann J."/>
        </authorList>
    </citation>
    <scope>NUCLEOTIDE SEQUENCE</scope>
    <source>
        <tissue evidence="1">Green portion of the leader tissue</tissue>
    </source>
</reference>
<sequence>MGRLDSPIQLVFVITAQPVDALNAIKGRFHIKDWISDPCYLILWEGIGCHGIGEFDADNRISEIDLSGRKLTGSVPDDIEQLTALLTL</sequence>
<organism evidence="1">
    <name type="scientific">Picea sitchensis</name>
    <name type="common">Sitka spruce</name>
    <name type="synonym">Pinus sitchensis</name>
    <dbReference type="NCBI Taxonomy" id="3332"/>
    <lineage>
        <taxon>Eukaryota</taxon>
        <taxon>Viridiplantae</taxon>
        <taxon>Streptophyta</taxon>
        <taxon>Embryophyta</taxon>
        <taxon>Tracheophyta</taxon>
        <taxon>Spermatophyta</taxon>
        <taxon>Pinopsida</taxon>
        <taxon>Pinidae</taxon>
        <taxon>Conifers I</taxon>
        <taxon>Pinales</taxon>
        <taxon>Pinaceae</taxon>
        <taxon>Picea</taxon>
    </lineage>
</organism>
<dbReference type="InterPro" id="IPR032675">
    <property type="entry name" value="LRR_dom_sf"/>
</dbReference>
<dbReference type="EMBL" id="EF081555">
    <property type="protein sequence ID" value="ABK20949.1"/>
    <property type="molecule type" value="mRNA"/>
</dbReference>
<name>A9NJY8_PICSI</name>
<proteinExistence type="evidence at transcript level"/>
<protein>
    <submittedName>
        <fullName evidence="1">Uncharacterized protein</fullName>
    </submittedName>
</protein>
<evidence type="ECO:0000313" key="1">
    <source>
        <dbReference type="EMBL" id="ABK20949.1"/>
    </source>
</evidence>